<sequence length="680" mass="73515">MHDPQPAPDLIQPASAGRHPLPLATVPVLMLLAFAVLAVAAILFTTARHFDAGEAQRSEQRVARLMAGAENSLAVVMRDYAGWDAAVMHVVDRFDLPWADENIGIYLSGGYRLSMSLVIDRQGRVIYGMEDGKRLTDNRMREIQPPPALGRMMEKSIAALPGTTEAVAGVVRWGDQLYLASVADIRPSQGGAARPDGMALAFLQRLDRVAVARLLDPLLLENVDISTRPLPLDVGLLPLVEFGAAPDSPPAGWLTWRVPRPALDFLSSVYWVLGGVLLALFALTAQVLTRVQRAARREAEMNDALRQLSERYRALIDALPDMVCLLADGRVSLINAAGLSMLGISPADAGRVVGRPYLDLVVDADRLIFHRVMQMRGRGGIEWATLRIEAANGTIVPIELAVLPVTGEPLGEMTLVARDRRPELARRETLRAAETRAAVADRAKGQFLANISHELRTPLNAIIGFSEILRDELLGALGVPQYKEYAVDIHEGGLHLLRLVNDLLDIARMDAGTLELREGWVDIAPLIDRCERLLRQKAAERGVPVKLDVSPQGLRVLADEVRLKQIVVNLLGNAVRFSEAGQPVAVVVRLDGATGDVLIEVADHGIGMNVDAMRIALEPFSQVEGGHNRRQPGAGLGLPLARGYAEAHGGSLTMQSTPAVGTTVTVRLPASRVALAPVEG</sequence>
<dbReference type="InterPro" id="IPR007892">
    <property type="entry name" value="CHASE4"/>
</dbReference>
<dbReference type="CDD" id="cd00082">
    <property type="entry name" value="HisKA"/>
    <property type="match status" value="1"/>
</dbReference>
<evidence type="ECO:0000256" key="4">
    <source>
        <dbReference type="ARBA" id="ARBA00022679"/>
    </source>
</evidence>
<dbReference type="InterPro" id="IPR004358">
    <property type="entry name" value="Sig_transdc_His_kin-like_C"/>
</dbReference>
<dbReference type="InterPro" id="IPR000014">
    <property type="entry name" value="PAS"/>
</dbReference>
<evidence type="ECO:0000256" key="2">
    <source>
        <dbReference type="ARBA" id="ARBA00012438"/>
    </source>
</evidence>
<dbReference type="Proteomes" id="UP000234752">
    <property type="component" value="Chromosome eg_2"/>
</dbReference>
<dbReference type="InterPro" id="IPR005467">
    <property type="entry name" value="His_kinase_dom"/>
</dbReference>
<organism evidence="9 10">
    <name type="scientific">Niveispirillum cyanobacteriorum</name>
    <dbReference type="NCBI Taxonomy" id="1612173"/>
    <lineage>
        <taxon>Bacteria</taxon>
        <taxon>Pseudomonadati</taxon>
        <taxon>Pseudomonadota</taxon>
        <taxon>Alphaproteobacteria</taxon>
        <taxon>Rhodospirillales</taxon>
        <taxon>Azospirillaceae</taxon>
        <taxon>Niveispirillum</taxon>
    </lineage>
</organism>
<keyword evidence="3" id="KW-0597">Phosphoprotein</keyword>
<dbReference type="Gene3D" id="3.30.565.10">
    <property type="entry name" value="Histidine kinase-like ATPase, C-terminal domain"/>
    <property type="match status" value="1"/>
</dbReference>
<feature type="transmembrane region" description="Helical" evidence="7">
    <location>
        <begin position="269"/>
        <end position="288"/>
    </location>
</feature>
<dbReference type="PRINTS" id="PR00344">
    <property type="entry name" value="BCTRLSENSOR"/>
</dbReference>
<dbReference type="InterPro" id="IPR013767">
    <property type="entry name" value="PAS_fold"/>
</dbReference>
<dbReference type="Gene3D" id="3.30.450.20">
    <property type="entry name" value="PAS domain"/>
    <property type="match status" value="1"/>
</dbReference>
<dbReference type="NCBIfam" id="TIGR00229">
    <property type="entry name" value="sensory_box"/>
    <property type="match status" value="1"/>
</dbReference>
<dbReference type="FunFam" id="1.10.287.130:FF:000001">
    <property type="entry name" value="Two-component sensor histidine kinase"/>
    <property type="match status" value="1"/>
</dbReference>
<dbReference type="GO" id="GO:0006355">
    <property type="term" value="P:regulation of DNA-templated transcription"/>
    <property type="evidence" value="ECO:0007669"/>
    <property type="project" value="InterPro"/>
</dbReference>
<evidence type="ECO:0000313" key="9">
    <source>
        <dbReference type="EMBL" id="AUN32104.1"/>
    </source>
</evidence>
<feature type="transmembrane region" description="Helical" evidence="7">
    <location>
        <begin position="28"/>
        <end position="47"/>
    </location>
</feature>
<proteinExistence type="predicted"/>
<dbReference type="PANTHER" id="PTHR43711">
    <property type="entry name" value="TWO-COMPONENT HISTIDINE KINASE"/>
    <property type="match status" value="1"/>
</dbReference>
<dbReference type="SMART" id="SM00091">
    <property type="entry name" value="PAS"/>
    <property type="match status" value="1"/>
</dbReference>
<evidence type="ECO:0000256" key="5">
    <source>
        <dbReference type="ARBA" id="ARBA00022777"/>
    </source>
</evidence>
<dbReference type="InterPro" id="IPR003661">
    <property type="entry name" value="HisK_dim/P_dom"/>
</dbReference>
<dbReference type="InterPro" id="IPR035965">
    <property type="entry name" value="PAS-like_dom_sf"/>
</dbReference>
<dbReference type="PANTHER" id="PTHR43711:SF26">
    <property type="entry name" value="SENSOR HISTIDINE KINASE RCSC"/>
    <property type="match status" value="1"/>
</dbReference>
<keyword evidence="5" id="KW-0418">Kinase</keyword>
<dbReference type="InterPro" id="IPR050736">
    <property type="entry name" value="Sensor_HK_Regulatory"/>
</dbReference>
<dbReference type="InterPro" id="IPR036097">
    <property type="entry name" value="HisK_dim/P_sf"/>
</dbReference>
<keyword evidence="4" id="KW-0808">Transferase</keyword>
<dbReference type="SMART" id="SM00388">
    <property type="entry name" value="HisKA"/>
    <property type="match status" value="1"/>
</dbReference>
<reference evidence="9 10" key="1">
    <citation type="submission" date="2017-12" db="EMBL/GenBank/DDBJ databases">
        <title>Genomes of bacteria within cyanobacterial aggregates.</title>
        <authorList>
            <person name="Cai H."/>
        </authorList>
    </citation>
    <scope>NUCLEOTIDE SEQUENCE [LARGE SCALE GENOMIC DNA]</scope>
    <source>
        <strain evidence="9 10">TH16</strain>
    </source>
</reference>
<evidence type="ECO:0000256" key="3">
    <source>
        <dbReference type="ARBA" id="ARBA00022553"/>
    </source>
</evidence>
<dbReference type="KEGG" id="ncb:C0V82_16945"/>
<keyword evidence="10" id="KW-1185">Reference proteome</keyword>
<keyword evidence="7" id="KW-0472">Membrane</keyword>
<dbReference type="SUPFAM" id="SSF55785">
    <property type="entry name" value="PYP-like sensor domain (PAS domain)"/>
    <property type="match status" value="1"/>
</dbReference>
<feature type="domain" description="Histidine kinase" evidence="8">
    <location>
        <begin position="450"/>
        <end position="672"/>
    </location>
</feature>
<evidence type="ECO:0000259" key="8">
    <source>
        <dbReference type="PROSITE" id="PS50109"/>
    </source>
</evidence>
<name>A0A2K9NG58_9PROT</name>
<evidence type="ECO:0000256" key="1">
    <source>
        <dbReference type="ARBA" id="ARBA00000085"/>
    </source>
</evidence>
<evidence type="ECO:0000256" key="7">
    <source>
        <dbReference type="SAM" id="Phobius"/>
    </source>
</evidence>
<accession>A0A2K9NG58</accession>
<dbReference type="SUPFAM" id="SSF55874">
    <property type="entry name" value="ATPase domain of HSP90 chaperone/DNA topoisomerase II/histidine kinase"/>
    <property type="match status" value="1"/>
</dbReference>
<dbReference type="InterPro" id="IPR003594">
    <property type="entry name" value="HATPase_dom"/>
</dbReference>
<dbReference type="EMBL" id="CP025612">
    <property type="protein sequence ID" value="AUN32104.1"/>
    <property type="molecule type" value="Genomic_DNA"/>
</dbReference>
<dbReference type="CDD" id="cd00130">
    <property type="entry name" value="PAS"/>
    <property type="match status" value="1"/>
</dbReference>
<dbReference type="PROSITE" id="PS50109">
    <property type="entry name" value="HIS_KIN"/>
    <property type="match status" value="1"/>
</dbReference>
<keyword evidence="7" id="KW-1133">Transmembrane helix</keyword>
<evidence type="ECO:0000256" key="6">
    <source>
        <dbReference type="ARBA" id="ARBA00023012"/>
    </source>
</evidence>
<dbReference type="Pfam" id="PF00989">
    <property type="entry name" value="PAS"/>
    <property type="match status" value="1"/>
</dbReference>
<gene>
    <name evidence="9" type="ORF">C0V82_16945</name>
</gene>
<dbReference type="Gene3D" id="1.10.287.130">
    <property type="match status" value="1"/>
</dbReference>
<dbReference type="AlphaFoldDB" id="A0A2K9NG58"/>
<keyword evidence="7" id="KW-0812">Transmembrane</keyword>
<comment type="catalytic activity">
    <reaction evidence="1">
        <text>ATP + protein L-histidine = ADP + protein N-phospho-L-histidine.</text>
        <dbReference type="EC" id="2.7.13.3"/>
    </reaction>
</comment>
<keyword evidence="6" id="KW-0902">Two-component regulatory system</keyword>
<protein>
    <recommendedName>
        <fullName evidence="2">histidine kinase</fullName>
        <ecNumber evidence="2">2.7.13.3</ecNumber>
    </recommendedName>
</protein>
<dbReference type="EC" id="2.7.13.3" evidence="2"/>
<dbReference type="Pfam" id="PF02518">
    <property type="entry name" value="HATPase_c"/>
    <property type="match status" value="1"/>
</dbReference>
<dbReference type="SMART" id="SM00387">
    <property type="entry name" value="HATPase_c"/>
    <property type="match status" value="1"/>
</dbReference>
<dbReference type="InterPro" id="IPR036890">
    <property type="entry name" value="HATPase_C_sf"/>
</dbReference>
<dbReference type="SUPFAM" id="SSF47384">
    <property type="entry name" value="Homodimeric domain of signal transducing histidine kinase"/>
    <property type="match status" value="1"/>
</dbReference>
<dbReference type="Pfam" id="PF00512">
    <property type="entry name" value="HisKA"/>
    <property type="match status" value="1"/>
</dbReference>
<dbReference type="GO" id="GO:0000155">
    <property type="term" value="F:phosphorelay sensor kinase activity"/>
    <property type="evidence" value="ECO:0007669"/>
    <property type="project" value="InterPro"/>
</dbReference>
<dbReference type="Pfam" id="PF05228">
    <property type="entry name" value="CHASE4"/>
    <property type="match status" value="1"/>
</dbReference>
<evidence type="ECO:0000313" key="10">
    <source>
        <dbReference type="Proteomes" id="UP000234752"/>
    </source>
</evidence>